<dbReference type="GO" id="GO:0008168">
    <property type="term" value="F:methyltransferase activity"/>
    <property type="evidence" value="ECO:0007669"/>
    <property type="project" value="UniProtKB-KW"/>
</dbReference>
<evidence type="ECO:0000313" key="2">
    <source>
        <dbReference type="Proteomes" id="UP000053825"/>
    </source>
</evidence>
<dbReference type="EMBL" id="KQ414626">
    <property type="protein sequence ID" value="KOC67496.1"/>
    <property type="molecule type" value="Genomic_DNA"/>
</dbReference>
<reference evidence="1 2" key="1">
    <citation type="submission" date="2015-07" db="EMBL/GenBank/DDBJ databases">
        <title>The genome of Habropoda laboriosa.</title>
        <authorList>
            <person name="Pan H."/>
            <person name="Kapheim K."/>
        </authorList>
    </citation>
    <scope>NUCLEOTIDE SEQUENCE [LARGE SCALE GENOMIC DNA]</scope>
    <source>
        <strain evidence="1">0110345459</strain>
    </source>
</reference>
<keyword evidence="1" id="KW-0808">Transferase</keyword>
<dbReference type="Gene3D" id="3.30.420.10">
    <property type="entry name" value="Ribonuclease H-like superfamily/Ribonuclease H"/>
    <property type="match status" value="1"/>
</dbReference>
<gene>
    <name evidence="1" type="ORF">WH47_10948</name>
</gene>
<organism evidence="1 2">
    <name type="scientific">Habropoda laboriosa</name>
    <dbReference type="NCBI Taxonomy" id="597456"/>
    <lineage>
        <taxon>Eukaryota</taxon>
        <taxon>Metazoa</taxon>
        <taxon>Ecdysozoa</taxon>
        <taxon>Arthropoda</taxon>
        <taxon>Hexapoda</taxon>
        <taxon>Insecta</taxon>
        <taxon>Pterygota</taxon>
        <taxon>Neoptera</taxon>
        <taxon>Endopterygota</taxon>
        <taxon>Hymenoptera</taxon>
        <taxon>Apocrita</taxon>
        <taxon>Aculeata</taxon>
        <taxon>Apoidea</taxon>
        <taxon>Anthophila</taxon>
        <taxon>Apidae</taxon>
        <taxon>Habropoda</taxon>
    </lineage>
</organism>
<dbReference type="Proteomes" id="UP000053825">
    <property type="component" value="Unassembled WGS sequence"/>
</dbReference>
<evidence type="ECO:0000313" key="1">
    <source>
        <dbReference type="EMBL" id="KOC67496.1"/>
    </source>
</evidence>
<sequence>MRKKLQRLNSTLANCKGPILLPYNAQPHIEELQKLNELCCETLPRPAHFPDLSSTDYSQPSYNAVLL</sequence>
<name>A0A0L7R9R4_9HYME</name>
<dbReference type="GO" id="GO:0032259">
    <property type="term" value="P:methylation"/>
    <property type="evidence" value="ECO:0007669"/>
    <property type="project" value="UniProtKB-KW"/>
</dbReference>
<dbReference type="AlphaFoldDB" id="A0A0L7R9R4"/>
<proteinExistence type="predicted"/>
<keyword evidence="1" id="KW-0489">Methyltransferase</keyword>
<keyword evidence="2" id="KW-1185">Reference proteome</keyword>
<dbReference type="InterPro" id="IPR036397">
    <property type="entry name" value="RNaseH_sf"/>
</dbReference>
<dbReference type="GO" id="GO:0003676">
    <property type="term" value="F:nucleic acid binding"/>
    <property type="evidence" value="ECO:0007669"/>
    <property type="project" value="InterPro"/>
</dbReference>
<protein>
    <submittedName>
        <fullName evidence="1">Histone-lysine N-methyltransferase SETMAR</fullName>
    </submittedName>
</protein>
<dbReference type="STRING" id="597456.A0A0L7R9R4"/>
<accession>A0A0L7R9R4</accession>